<accession>A0A2Z5JLF0</accession>
<evidence type="ECO:0000313" key="2">
    <source>
        <dbReference type="EMBL" id="AXE81034.1"/>
    </source>
</evidence>
<dbReference type="Proteomes" id="UP000252698">
    <property type="component" value="Chromosome"/>
</dbReference>
<protein>
    <submittedName>
        <fullName evidence="2">Uncharacterized protein</fullName>
    </submittedName>
</protein>
<gene>
    <name evidence="2" type="ORF">C5746_33345</name>
</gene>
<dbReference type="EMBL" id="CP027306">
    <property type="protein sequence ID" value="AXE81034.1"/>
    <property type="molecule type" value="Genomic_DNA"/>
</dbReference>
<organism evidence="2 3">
    <name type="scientific">Streptomyces atratus</name>
    <dbReference type="NCBI Taxonomy" id="1893"/>
    <lineage>
        <taxon>Bacteria</taxon>
        <taxon>Bacillati</taxon>
        <taxon>Actinomycetota</taxon>
        <taxon>Actinomycetes</taxon>
        <taxon>Kitasatosporales</taxon>
        <taxon>Streptomycetaceae</taxon>
        <taxon>Streptomyces</taxon>
    </lineage>
</organism>
<sequence length="163" mass="17908">MRSQQRSLTTPRNFPSLRHWWQVAASNLSATAPVEDLVRWAKMRWRIEHDYRGHSQPNPGHPPGPVEVLDRCLHPCGQGDALLGSELPGFVGCVCAVSRFDGGDDVGSPRGRPGVPGRPHGRPPLVAQPLRPWSRAVACPAGRPAAARYRGAAGRGRWRDRHL</sequence>
<proteinExistence type="predicted"/>
<reference evidence="2 3" key="1">
    <citation type="journal article" date="2018" name="Front. Microbiol.">
        <title>Genome Sequencing of Streptomyces atratus SCSIOZH16 and Activation Production of Nocardamine via Metabolic Engineering.</title>
        <authorList>
            <person name="Li Y."/>
            <person name="Zhang C."/>
            <person name="Liu C."/>
            <person name="Ju J."/>
            <person name="Ma J."/>
        </authorList>
    </citation>
    <scope>NUCLEOTIDE SEQUENCE [LARGE SCALE GENOMIC DNA]</scope>
    <source>
        <strain evidence="2 3">SCSIO_ZH16</strain>
    </source>
</reference>
<evidence type="ECO:0000313" key="3">
    <source>
        <dbReference type="Proteomes" id="UP000252698"/>
    </source>
</evidence>
<dbReference type="AlphaFoldDB" id="A0A2Z5JLF0"/>
<feature type="compositionally biased region" description="Low complexity" evidence="1">
    <location>
        <begin position="109"/>
        <end position="118"/>
    </location>
</feature>
<feature type="region of interest" description="Disordered" evidence="1">
    <location>
        <begin position="104"/>
        <end position="127"/>
    </location>
</feature>
<name>A0A2Z5JLF0_STRAR</name>
<dbReference type="KEGG" id="sata:C5746_33345"/>
<evidence type="ECO:0000256" key="1">
    <source>
        <dbReference type="SAM" id="MobiDB-lite"/>
    </source>
</evidence>
<feature type="region of interest" description="Disordered" evidence="1">
    <location>
        <begin position="144"/>
        <end position="163"/>
    </location>
</feature>